<evidence type="ECO:0000313" key="3">
    <source>
        <dbReference type="EMBL" id="WQH15942.1"/>
    </source>
</evidence>
<dbReference type="NCBIfam" id="TIGR00055">
    <property type="entry name" value="uppS"/>
    <property type="match status" value="1"/>
</dbReference>
<dbReference type="RefSeq" id="WP_322520965.1">
    <property type="nucleotide sequence ID" value="NZ_CP140153.1"/>
</dbReference>
<evidence type="ECO:0000256" key="1">
    <source>
        <dbReference type="ARBA" id="ARBA00022679"/>
    </source>
</evidence>
<feature type="active site" evidence="2">
    <location>
        <position position="28"/>
    </location>
</feature>
<accession>A0ABZ0YUU3</accession>
<dbReference type="PANTHER" id="PTHR10291">
    <property type="entry name" value="DEHYDRODOLICHYL DIPHOSPHATE SYNTHASE FAMILY MEMBER"/>
    <property type="match status" value="1"/>
</dbReference>
<dbReference type="Pfam" id="PF01255">
    <property type="entry name" value="Prenyltransf"/>
    <property type="match status" value="1"/>
</dbReference>
<comment type="similarity">
    <text evidence="2">Belongs to the UPP synthase family.</text>
</comment>
<evidence type="ECO:0000256" key="2">
    <source>
        <dbReference type="HAMAP-Rule" id="MF_01139"/>
    </source>
</evidence>
<comment type="catalytic activity">
    <reaction evidence="2">
        <text>8 isopentenyl diphosphate + (2E,6E)-farnesyl diphosphate = di-trans,octa-cis-undecaprenyl diphosphate + 8 diphosphate</text>
        <dbReference type="Rhea" id="RHEA:27551"/>
        <dbReference type="ChEBI" id="CHEBI:33019"/>
        <dbReference type="ChEBI" id="CHEBI:58405"/>
        <dbReference type="ChEBI" id="CHEBI:128769"/>
        <dbReference type="ChEBI" id="CHEBI:175763"/>
        <dbReference type="EC" id="2.5.1.31"/>
    </reaction>
</comment>
<name>A0ABZ0YUU3_9GAMM</name>
<dbReference type="HAMAP" id="MF_01139">
    <property type="entry name" value="ISPT"/>
    <property type="match status" value="1"/>
</dbReference>
<dbReference type="PROSITE" id="PS01066">
    <property type="entry name" value="UPP_SYNTHASE"/>
    <property type="match status" value="1"/>
</dbReference>
<keyword evidence="2" id="KW-0961">Cell wall biogenesis/degradation</keyword>
<organism evidence="3 4">
    <name type="scientific">Guyparkeria halophila</name>
    <dbReference type="NCBI Taxonomy" id="47960"/>
    <lineage>
        <taxon>Bacteria</taxon>
        <taxon>Pseudomonadati</taxon>
        <taxon>Pseudomonadota</taxon>
        <taxon>Gammaproteobacteria</taxon>
        <taxon>Chromatiales</taxon>
        <taxon>Thioalkalibacteraceae</taxon>
        <taxon>Guyparkeria</taxon>
    </lineage>
</organism>
<feature type="binding site" evidence="2">
    <location>
        <begin position="204"/>
        <end position="206"/>
    </location>
    <ligand>
        <name>substrate</name>
    </ligand>
</feature>
<sequence>MRGRSHDPEPVADIDPARLPRHVAIVMDGNGRWARARHLPRTVGHQRGRRAVRATIRAAMRRGVPLLTLFAFSSENWKRPADEVDALMKLFINALEKELDELDQNGVRLSFIGERSRLDASVQALMKAAEARTAGNERLQLQIAVSYGGQWDILQAARQLAERHAESSLPLDDPETLRSAFEAGLATAGQSPVDLFIRTGGERRLSNFLLWQAAYAELYFTDVLWPLFDEAEFDRALGWFAGRNRRFGRVESNEANP</sequence>
<dbReference type="InterPro" id="IPR001441">
    <property type="entry name" value="UPP_synth-like"/>
</dbReference>
<dbReference type="SUPFAM" id="SSF64005">
    <property type="entry name" value="Undecaprenyl diphosphate synthase"/>
    <property type="match status" value="1"/>
</dbReference>
<feature type="binding site" evidence="2">
    <location>
        <position position="28"/>
    </location>
    <ligand>
        <name>Mg(2+)</name>
        <dbReference type="ChEBI" id="CHEBI:18420"/>
    </ligand>
</feature>
<comment type="cofactor">
    <cofactor evidence="2">
        <name>Mg(2+)</name>
        <dbReference type="ChEBI" id="CHEBI:18420"/>
    </cofactor>
    <text evidence="2">Binds 2 magnesium ions per subunit.</text>
</comment>
<feature type="binding site" evidence="2">
    <location>
        <position position="79"/>
    </location>
    <ligand>
        <name>substrate</name>
    </ligand>
</feature>
<dbReference type="CDD" id="cd00475">
    <property type="entry name" value="Cis_IPPS"/>
    <property type="match status" value="1"/>
</dbReference>
<protein>
    <recommendedName>
        <fullName evidence="2">Ditrans,polycis-undecaprenyl-diphosphate synthase ((2E,6E)-farnesyl-diphosphate specific)</fullName>
        <ecNumber evidence="2">2.5.1.31</ecNumber>
    </recommendedName>
    <alternativeName>
        <fullName evidence="2">Ditrans,polycis-undecaprenylcistransferase</fullName>
    </alternativeName>
    <alternativeName>
        <fullName evidence="2">Undecaprenyl diphosphate synthase</fullName>
        <shortName evidence="2">UDS</shortName>
    </alternativeName>
    <alternativeName>
        <fullName evidence="2">Undecaprenyl pyrophosphate synthase</fullName>
        <shortName evidence="2">UPP synthase</shortName>
    </alternativeName>
</protein>
<keyword evidence="4" id="KW-1185">Reference proteome</keyword>
<dbReference type="InterPro" id="IPR018520">
    <property type="entry name" value="UPP_synth-like_CS"/>
</dbReference>
<keyword evidence="2" id="KW-0133">Cell shape</keyword>
<feature type="binding site" evidence="2">
    <location>
        <begin position="73"/>
        <end position="75"/>
    </location>
    <ligand>
        <name>substrate</name>
    </ligand>
</feature>
<dbReference type="PANTHER" id="PTHR10291:SF0">
    <property type="entry name" value="DEHYDRODOLICHYL DIPHOSPHATE SYNTHASE 2"/>
    <property type="match status" value="1"/>
</dbReference>
<dbReference type="Proteomes" id="UP001327459">
    <property type="component" value="Chromosome"/>
</dbReference>
<keyword evidence="2" id="KW-0479">Metal-binding</keyword>
<keyword evidence="2" id="KW-0460">Magnesium</keyword>
<proteinExistence type="inferred from homology"/>
<dbReference type="InterPro" id="IPR036424">
    <property type="entry name" value="UPP_synth-like_sf"/>
</dbReference>
<comment type="function">
    <text evidence="2">Catalyzes the sequential condensation of isopentenyl diphosphate (IPP) with (2E,6E)-farnesyl diphosphate (E,E-FPP) to yield (2Z,6Z,10Z,14Z,18Z,22Z,26Z,30Z,34E,38E)-undecaprenyl diphosphate (di-trans,octa-cis-UPP). UPP is the precursor of glycosyl carrier lipid in the biosynthesis of bacterial cell wall polysaccharide components such as peptidoglycan and lipopolysaccharide.</text>
</comment>
<feature type="binding site" evidence="2">
    <location>
        <position position="33"/>
    </location>
    <ligand>
        <name>substrate</name>
    </ligand>
</feature>
<reference evidence="3 4" key="1">
    <citation type="submission" date="2023-11" db="EMBL/GenBank/DDBJ databases">
        <title>MicrobeMod: A computational toolkit for identifying prokaryotic methylation and restriction-modification with nanopore sequencing.</title>
        <authorList>
            <person name="Crits-Christoph A."/>
            <person name="Kang S.C."/>
            <person name="Lee H."/>
            <person name="Ostrov N."/>
        </authorList>
    </citation>
    <scope>NUCLEOTIDE SEQUENCE [LARGE SCALE GENOMIC DNA]</scope>
    <source>
        <strain evidence="3 4">ATCC 49870</strain>
    </source>
</reference>
<comment type="subunit">
    <text evidence="2">Homodimer.</text>
</comment>
<gene>
    <name evidence="2 3" type="primary">uppS</name>
    <name evidence="3" type="ORF">SR882_09265</name>
</gene>
<feature type="binding site" evidence="2">
    <location>
        <position position="41"/>
    </location>
    <ligand>
        <name>substrate</name>
    </ligand>
</feature>
<dbReference type="Gene3D" id="3.40.1180.10">
    <property type="entry name" value="Decaprenyl diphosphate synthase-like"/>
    <property type="match status" value="1"/>
</dbReference>
<feature type="binding site" evidence="2">
    <location>
        <position position="198"/>
    </location>
    <ligand>
        <name>substrate</name>
    </ligand>
</feature>
<dbReference type="EC" id="2.5.1.31" evidence="2"/>
<feature type="binding site" evidence="2">
    <location>
        <position position="77"/>
    </location>
    <ligand>
        <name>substrate</name>
    </ligand>
</feature>
<feature type="active site" description="Proton acceptor" evidence="2">
    <location>
        <position position="76"/>
    </location>
</feature>
<dbReference type="EMBL" id="CP140153">
    <property type="protein sequence ID" value="WQH15942.1"/>
    <property type="molecule type" value="Genomic_DNA"/>
</dbReference>
<dbReference type="GO" id="GO:0016740">
    <property type="term" value="F:transferase activity"/>
    <property type="evidence" value="ECO:0007669"/>
    <property type="project" value="UniProtKB-KW"/>
</dbReference>
<feature type="binding site" evidence="2">
    <location>
        <position position="217"/>
    </location>
    <ligand>
        <name>Mg(2+)</name>
        <dbReference type="ChEBI" id="CHEBI:18420"/>
    </ligand>
</feature>
<keyword evidence="2" id="KW-0573">Peptidoglycan synthesis</keyword>
<evidence type="ECO:0000313" key="4">
    <source>
        <dbReference type="Proteomes" id="UP001327459"/>
    </source>
</evidence>
<feature type="binding site" evidence="2">
    <location>
        <begin position="29"/>
        <end position="32"/>
    </location>
    <ligand>
        <name>substrate</name>
    </ligand>
</feature>
<feature type="binding site" evidence="2">
    <location>
        <position position="45"/>
    </location>
    <ligand>
        <name>substrate</name>
    </ligand>
</feature>
<keyword evidence="1 2" id="KW-0808">Transferase</keyword>